<keyword evidence="3 5" id="KW-0067">ATP-binding</keyword>
<name>A0A139WC48_TRICA</name>
<feature type="compositionally biased region" description="Low complexity" evidence="6">
    <location>
        <begin position="492"/>
        <end position="502"/>
    </location>
</feature>
<dbReference type="OMA" id="DIMQYER"/>
<dbReference type="EMBL" id="KQ971371">
    <property type="protein sequence ID" value="KYB25512.1"/>
    <property type="molecule type" value="Genomic_DNA"/>
</dbReference>
<dbReference type="eggNOG" id="KOG4280">
    <property type="taxonomic scope" value="Eukaryota"/>
</dbReference>
<dbReference type="OrthoDB" id="3176171at2759"/>
<keyword evidence="5" id="KW-0505">Motor protein</keyword>
<dbReference type="GO" id="GO:0005524">
    <property type="term" value="F:ATP binding"/>
    <property type="evidence" value="ECO:0007669"/>
    <property type="project" value="UniProtKB-UniRule"/>
</dbReference>
<dbReference type="GO" id="GO:0005634">
    <property type="term" value="C:nucleus"/>
    <property type="evidence" value="ECO:0000318"/>
    <property type="project" value="GO_Central"/>
</dbReference>
<protein>
    <recommendedName>
        <fullName evidence="7">Kinesin motor domain-containing protein</fullName>
    </recommendedName>
</protein>
<evidence type="ECO:0000313" key="8">
    <source>
        <dbReference type="EMBL" id="KYB25512.1"/>
    </source>
</evidence>
<dbReference type="PROSITE" id="PS50067">
    <property type="entry name" value="KINESIN_MOTOR_2"/>
    <property type="match status" value="1"/>
</dbReference>
<dbReference type="GO" id="GO:0090307">
    <property type="term" value="P:mitotic spindle assembly"/>
    <property type="evidence" value="ECO:0000318"/>
    <property type="project" value="GO_Central"/>
</dbReference>
<feature type="binding site" evidence="5">
    <location>
        <begin position="93"/>
        <end position="100"/>
    </location>
    <ligand>
        <name>ATP</name>
        <dbReference type="ChEBI" id="CHEBI:30616"/>
    </ligand>
</feature>
<feature type="domain" description="Kinesin motor" evidence="7">
    <location>
        <begin position="6"/>
        <end position="329"/>
    </location>
</feature>
<dbReference type="InterPro" id="IPR027640">
    <property type="entry name" value="Kinesin-like_fam"/>
</dbReference>
<dbReference type="GO" id="GO:0051231">
    <property type="term" value="P:spindle elongation"/>
    <property type="evidence" value="ECO:0000318"/>
    <property type="project" value="GO_Central"/>
</dbReference>
<feature type="region of interest" description="Disordered" evidence="6">
    <location>
        <begin position="432"/>
        <end position="531"/>
    </location>
</feature>
<sequence>MVEKKYTKIYFRLLPSETMAWDYLKILDDHKTIYIRCLQELNKAKESVVPTFWTFHSDQVFFNHTQKEIYDTITPDVLDNLSNGRDAIIMAYGQTGTGKSLTINGLQNPFENRGILPRVITDLFHNLNKEASRNIKMCIQASYVEFSRTNIYDLLQPYPNSLASLKEITKVKIRSEEEALKIIFRGEGRKVFAESASYPSHSSSSIFTFYINKKNLEMQDNAIRKCKLHVVDLAGADTVGNFSCSFKNPYEIGTANLAKTQLEQFFLVLCSQIPEQIKLRQKLNPMIQYLGDSLNNSSILRLIGHIRVSREDLLVTISMLRFGEIIGGLKSMKCEVSINKEVTQERVESLERELARLKLENTYNTILMHQDLAKSLNEERFAHIERTVNEFLQNKISHLTLMNVCDVNIALEILRMIYKKCEEEKKEVIVTKHSSTIGSHKAHSKSSRLSHKTSSTETLPKEKTRSGSAAAVLKTPSKVGSQHETGSKTKSRTSSSSLLKRASATKRKSSSSASLYDKTREKSKSKQSFETALMPQIPPEYHEAWQAYVTDKNDEFSRFQHFYEKNETVAKNLYRTYLNDLDRLREISSRVEKHKHDLFLARMTREFQRANIDKGETVSEFEKCSTSQLETSQQEQLEVQESVLRCQTELKAYINACKEIKRDVKRHFDLFCKEKYNLEIPGLEPCEPAMDIVATLAQEEEKMVKEVQAQDDNHEMCEIKRFERFKNLIEYEKRRKRLYQMKHREWVVY</sequence>
<evidence type="ECO:0000256" key="1">
    <source>
        <dbReference type="ARBA" id="ARBA00004245"/>
    </source>
</evidence>
<evidence type="ECO:0000256" key="2">
    <source>
        <dbReference type="ARBA" id="ARBA00022741"/>
    </source>
</evidence>
<evidence type="ECO:0000256" key="5">
    <source>
        <dbReference type="PROSITE-ProRule" id="PRU00283"/>
    </source>
</evidence>
<dbReference type="InterPro" id="IPR027417">
    <property type="entry name" value="P-loop_NTPase"/>
</dbReference>
<keyword evidence="4" id="KW-0206">Cytoskeleton</keyword>
<comment type="subcellular location">
    <subcellularLocation>
        <location evidence="1">Cytoplasm</location>
        <location evidence="1">Cytoskeleton</location>
    </subcellularLocation>
</comment>
<dbReference type="PRINTS" id="PR00380">
    <property type="entry name" value="KINESINHEAVY"/>
</dbReference>
<feature type="compositionally biased region" description="Basic residues" evidence="6">
    <location>
        <begin position="440"/>
        <end position="451"/>
    </location>
</feature>
<dbReference type="GO" id="GO:0008017">
    <property type="term" value="F:microtubule binding"/>
    <property type="evidence" value="ECO:0007669"/>
    <property type="project" value="InterPro"/>
</dbReference>
<dbReference type="GO" id="GO:0008574">
    <property type="term" value="F:plus-end-directed microtubule motor activity"/>
    <property type="evidence" value="ECO:0000318"/>
    <property type="project" value="GO_Central"/>
</dbReference>
<dbReference type="Proteomes" id="UP000007266">
    <property type="component" value="Linkage group 9"/>
</dbReference>
<reference evidence="8 9" key="2">
    <citation type="journal article" date="2010" name="Nucleic Acids Res.">
        <title>BeetleBase in 2010: revisions to provide comprehensive genomic information for Tribolium castaneum.</title>
        <authorList>
            <person name="Kim H.S."/>
            <person name="Murphy T."/>
            <person name="Xia J."/>
            <person name="Caragea D."/>
            <person name="Park Y."/>
            <person name="Beeman R.W."/>
            <person name="Lorenzen M.D."/>
            <person name="Butcher S."/>
            <person name="Manak J.R."/>
            <person name="Brown S.J."/>
        </authorList>
    </citation>
    <scope>GENOME REANNOTATION</scope>
    <source>
        <strain evidence="8 9">Georgia GA2</strain>
    </source>
</reference>
<dbReference type="InParanoid" id="A0A139WC48"/>
<gene>
    <name evidence="8" type="primary">AUGUSTUS-3.0.2_34228</name>
    <name evidence="8" type="ORF">TcasGA2_TC034228</name>
</gene>
<evidence type="ECO:0000259" key="7">
    <source>
        <dbReference type="PROSITE" id="PS50067"/>
    </source>
</evidence>
<dbReference type="SMART" id="SM00129">
    <property type="entry name" value="KISc"/>
    <property type="match status" value="1"/>
</dbReference>
<dbReference type="KEGG" id="tca:657359"/>
<evidence type="ECO:0000313" key="9">
    <source>
        <dbReference type="Proteomes" id="UP000007266"/>
    </source>
</evidence>
<comment type="similarity">
    <text evidence="5">Belongs to the TRAFAC class myosin-kinesin ATPase superfamily. Kinesin family.</text>
</comment>
<keyword evidence="2 5" id="KW-0547">Nucleotide-binding</keyword>
<dbReference type="AlphaFoldDB" id="A0A139WC48"/>
<dbReference type="InterPro" id="IPR036961">
    <property type="entry name" value="Kinesin_motor_dom_sf"/>
</dbReference>
<reference evidence="8 9" key="1">
    <citation type="journal article" date="2008" name="Nature">
        <title>The genome of the model beetle and pest Tribolium castaneum.</title>
        <authorList>
            <consortium name="Tribolium Genome Sequencing Consortium"/>
            <person name="Richards S."/>
            <person name="Gibbs R.A."/>
            <person name="Weinstock G.M."/>
            <person name="Brown S.J."/>
            <person name="Denell R."/>
            <person name="Beeman R.W."/>
            <person name="Gibbs R."/>
            <person name="Beeman R.W."/>
            <person name="Brown S.J."/>
            <person name="Bucher G."/>
            <person name="Friedrich M."/>
            <person name="Grimmelikhuijzen C.J."/>
            <person name="Klingler M."/>
            <person name="Lorenzen M."/>
            <person name="Richards S."/>
            <person name="Roth S."/>
            <person name="Schroder R."/>
            <person name="Tautz D."/>
            <person name="Zdobnov E.M."/>
            <person name="Muzny D."/>
            <person name="Gibbs R.A."/>
            <person name="Weinstock G.M."/>
            <person name="Attaway T."/>
            <person name="Bell S."/>
            <person name="Buhay C.J."/>
            <person name="Chandrabose M.N."/>
            <person name="Chavez D."/>
            <person name="Clerk-Blankenburg K.P."/>
            <person name="Cree A."/>
            <person name="Dao M."/>
            <person name="Davis C."/>
            <person name="Chacko J."/>
            <person name="Dinh H."/>
            <person name="Dugan-Rocha S."/>
            <person name="Fowler G."/>
            <person name="Garner T.T."/>
            <person name="Garnes J."/>
            <person name="Gnirke A."/>
            <person name="Hawes A."/>
            <person name="Hernandez J."/>
            <person name="Hines S."/>
            <person name="Holder M."/>
            <person name="Hume J."/>
            <person name="Jhangiani S.N."/>
            <person name="Joshi V."/>
            <person name="Khan Z.M."/>
            <person name="Jackson L."/>
            <person name="Kovar C."/>
            <person name="Kowis A."/>
            <person name="Lee S."/>
            <person name="Lewis L.R."/>
            <person name="Margolis J."/>
            <person name="Morgan M."/>
            <person name="Nazareth L.V."/>
            <person name="Nguyen N."/>
            <person name="Okwuonu G."/>
            <person name="Parker D."/>
            <person name="Richards S."/>
            <person name="Ruiz S.J."/>
            <person name="Santibanez J."/>
            <person name="Savard J."/>
            <person name="Scherer S.E."/>
            <person name="Schneider B."/>
            <person name="Sodergren E."/>
            <person name="Tautz D."/>
            <person name="Vattahil S."/>
            <person name="Villasana D."/>
            <person name="White C.S."/>
            <person name="Wright R."/>
            <person name="Park Y."/>
            <person name="Beeman R.W."/>
            <person name="Lord J."/>
            <person name="Oppert B."/>
            <person name="Lorenzen M."/>
            <person name="Brown S."/>
            <person name="Wang L."/>
            <person name="Savard J."/>
            <person name="Tautz D."/>
            <person name="Richards S."/>
            <person name="Weinstock G."/>
            <person name="Gibbs R.A."/>
            <person name="Liu Y."/>
            <person name="Worley K."/>
            <person name="Weinstock G."/>
            <person name="Elsik C.G."/>
            <person name="Reese J.T."/>
            <person name="Elhaik E."/>
            <person name="Landan G."/>
            <person name="Graur D."/>
            <person name="Arensburger P."/>
            <person name="Atkinson P."/>
            <person name="Beeman R.W."/>
            <person name="Beidler J."/>
            <person name="Brown S.J."/>
            <person name="Demuth J.P."/>
            <person name="Drury D.W."/>
            <person name="Du Y.Z."/>
            <person name="Fujiwara H."/>
            <person name="Lorenzen M."/>
            <person name="Maselli V."/>
            <person name="Osanai M."/>
            <person name="Park Y."/>
            <person name="Robertson H.M."/>
            <person name="Tu Z."/>
            <person name="Wang J.J."/>
            <person name="Wang S."/>
            <person name="Richards S."/>
            <person name="Song H."/>
            <person name="Zhang L."/>
            <person name="Sodergren E."/>
            <person name="Werner D."/>
            <person name="Stanke M."/>
            <person name="Morgenstern B."/>
            <person name="Solovyev V."/>
            <person name="Kosarev P."/>
            <person name="Brown G."/>
            <person name="Chen H.C."/>
            <person name="Ermolaeva O."/>
            <person name="Hlavina W."/>
            <person name="Kapustin Y."/>
            <person name="Kiryutin B."/>
            <person name="Kitts P."/>
            <person name="Maglott D."/>
            <person name="Pruitt K."/>
            <person name="Sapojnikov V."/>
            <person name="Souvorov A."/>
            <person name="Mackey A.J."/>
            <person name="Waterhouse R.M."/>
            <person name="Wyder S."/>
            <person name="Zdobnov E.M."/>
            <person name="Zdobnov E.M."/>
            <person name="Wyder S."/>
            <person name="Kriventseva E.V."/>
            <person name="Kadowaki T."/>
            <person name="Bork P."/>
            <person name="Aranda M."/>
            <person name="Bao R."/>
            <person name="Beermann A."/>
            <person name="Berns N."/>
            <person name="Bolognesi R."/>
            <person name="Bonneton F."/>
            <person name="Bopp D."/>
            <person name="Brown S.J."/>
            <person name="Bucher G."/>
            <person name="Butts T."/>
            <person name="Chaumot A."/>
            <person name="Denell R.E."/>
            <person name="Ferrier D.E."/>
            <person name="Friedrich M."/>
            <person name="Gordon C.M."/>
            <person name="Jindra M."/>
            <person name="Klingler M."/>
            <person name="Lan Q."/>
            <person name="Lattorff H.M."/>
            <person name="Laudet V."/>
            <person name="von Levetsow C."/>
            <person name="Liu Z."/>
            <person name="Lutz R."/>
            <person name="Lynch J.A."/>
            <person name="da Fonseca R.N."/>
            <person name="Posnien N."/>
            <person name="Reuter R."/>
            <person name="Roth S."/>
            <person name="Savard J."/>
            <person name="Schinko J.B."/>
            <person name="Schmitt C."/>
            <person name="Schoppmeier M."/>
            <person name="Schroder R."/>
            <person name="Shippy T.D."/>
            <person name="Simonnet F."/>
            <person name="Marques-Souza H."/>
            <person name="Tautz D."/>
            <person name="Tomoyasu Y."/>
            <person name="Trauner J."/>
            <person name="Van der Zee M."/>
            <person name="Vervoort M."/>
            <person name="Wittkopp N."/>
            <person name="Wimmer E.A."/>
            <person name="Yang X."/>
            <person name="Jones A.K."/>
            <person name="Sattelle D.B."/>
            <person name="Ebert P.R."/>
            <person name="Nelson D."/>
            <person name="Scott J.G."/>
            <person name="Beeman R.W."/>
            <person name="Muthukrishnan S."/>
            <person name="Kramer K.J."/>
            <person name="Arakane Y."/>
            <person name="Beeman R.W."/>
            <person name="Zhu Q."/>
            <person name="Hogenkamp D."/>
            <person name="Dixit R."/>
            <person name="Oppert B."/>
            <person name="Jiang H."/>
            <person name="Zou Z."/>
            <person name="Marshall J."/>
            <person name="Elpidina E."/>
            <person name="Vinokurov K."/>
            <person name="Oppert C."/>
            <person name="Zou Z."/>
            <person name="Evans J."/>
            <person name="Lu Z."/>
            <person name="Zhao P."/>
            <person name="Sumathipala N."/>
            <person name="Altincicek B."/>
            <person name="Vilcinskas A."/>
            <person name="Williams M."/>
            <person name="Hultmark D."/>
            <person name="Hetru C."/>
            <person name="Jiang H."/>
            <person name="Grimmelikhuijzen C.J."/>
            <person name="Hauser F."/>
            <person name="Cazzamali G."/>
            <person name="Williamson M."/>
            <person name="Park Y."/>
            <person name="Li B."/>
            <person name="Tanaka Y."/>
            <person name="Predel R."/>
            <person name="Neupert S."/>
            <person name="Schachtner J."/>
            <person name="Verleyen P."/>
            <person name="Raible F."/>
            <person name="Bork P."/>
            <person name="Friedrich M."/>
            <person name="Walden K.K."/>
            <person name="Robertson H.M."/>
            <person name="Angeli S."/>
            <person name="Foret S."/>
            <person name="Bucher G."/>
            <person name="Schuetz S."/>
            <person name="Maleszka R."/>
            <person name="Wimmer E.A."/>
            <person name="Beeman R.W."/>
            <person name="Lorenzen M."/>
            <person name="Tomoyasu Y."/>
            <person name="Miller S.C."/>
            <person name="Grossmann D."/>
            <person name="Bucher G."/>
        </authorList>
    </citation>
    <scope>NUCLEOTIDE SEQUENCE [LARGE SCALE GENOMIC DNA]</scope>
    <source>
        <strain evidence="8 9">Georgia GA2</strain>
    </source>
</reference>
<evidence type="ECO:0000256" key="3">
    <source>
        <dbReference type="ARBA" id="ARBA00022840"/>
    </source>
</evidence>
<evidence type="ECO:0000256" key="4">
    <source>
        <dbReference type="ARBA" id="ARBA00023212"/>
    </source>
</evidence>
<dbReference type="GO" id="GO:0005876">
    <property type="term" value="C:spindle microtubule"/>
    <property type="evidence" value="ECO:0000318"/>
    <property type="project" value="GO_Central"/>
</dbReference>
<dbReference type="SUPFAM" id="SSF52540">
    <property type="entry name" value="P-loop containing nucleoside triphosphate hydrolases"/>
    <property type="match status" value="1"/>
</dbReference>
<dbReference type="GO" id="GO:0072686">
    <property type="term" value="C:mitotic spindle"/>
    <property type="evidence" value="ECO:0000318"/>
    <property type="project" value="GO_Central"/>
</dbReference>
<dbReference type="GO" id="GO:0007018">
    <property type="term" value="P:microtubule-based movement"/>
    <property type="evidence" value="ECO:0007669"/>
    <property type="project" value="InterPro"/>
</dbReference>
<proteinExistence type="inferred from homology"/>
<keyword evidence="9" id="KW-1185">Reference proteome</keyword>
<dbReference type="Pfam" id="PF00225">
    <property type="entry name" value="Kinesin"/>
    <property type="match status" value="1"/>
</dbReference>
<accession>A0A139WC48</accession>
<keyword evidence="4" id="KW-0963">Cytoplasm</keyword>
<organism evidence="8 9">
    <name type="scientific">Tribolium castaneum</name>
    <name type="common">Red flour beetle</name>
    <dbReference type="NCBI Taxonomy" id="7070"/>
    <lineage>
        <taxon>Eukaryota</taxon>
        <taxon>Metazoa</taxon>
        <taxon>Ecdysozoa</taxon>
        <taxon>Arthropoda</taxon>
        <taxon>Hexapoda</taxon>
        <taxon>Insecta</taxon>
        <taxon>Pterygota</taxon>
        <taxon>Neoptera</taxon>
        <taxon>Endopterygota</taxon>
        <taxon>Coleoptera</taxon>
        <taxon>Polyphaga</taxon>
        <taxon>Cucujiformia</taxon>
        <taxon>Tenebrionidae</taxon>
        <taxon>Tenebrionidae incertae sedis</taxon>
        <taxon>Tribolium</taxon>
    </lineage>
</organism>
<dbReference type="FunFam" id="3.40.850.10:FF:000288">
    <property type="entry name" value="Kinesin motor domain containing protein"/>
    <property type="match status" value="1"/>
</dbReference>
<dbReference type="InterPro" id="IPR001752">
    <property type="entry name" value="Kinesin_motor_dom"/>
</dbReference>
<evidence type="ECO:0000256" key="6">
    <source>
        <dbReference type="SAM" id="MobiDB-lite"/>
    </source>
</evidence>
<dbReference type="Gene3D" id="3.40.850.10">
    <property type="entry name" value="Kinesin motor domain"/>
    <property type="match status" value="1"/>
</dbReference>
<dbReference type="STRING" id="7070.A0A139WC48"/>
<dbReference type="PANTHER" id="PTHR24115">
    <property type="entry name" value="KINESIN-RELATED"/>
    <property type="match status" value="1"/>
</dbReference>